<gene>
    <name evidence="3" type="ORF">GGQ57_002067</name>
</gene>
<feature type="signal peptide" evidence="1">
    <location>
        <begin position="1"/>
        <end position="22"/>
    </location>
</feature>
<dbReference type="SUPFAM" id="SSF52266">
    <property type="entry name" value="SGNH hydrolase"/>
    <property type="match status" value="1"/>
</dbReference>
<accession>A0ABR6KKY3</accession>
<name>A0ABR6KKY3_9BACT</name>
<organism evidence="3 4">
    <name type="scientific">Parabacteroides faecis</name>
    <dbReference type="NCBI Taxonomy" id="1217282"/>
    <lineage>
        <taxon>Bacteria</taxon>
        <taxon>Pseudomonadati</taxon>
        <taxon>Bacteroidota</taxon>
        <taxon>Bacteroidia</taxon>
        <taxon>Bacteroidales</taxon>
        <taxon>Tannerellaceae</taxon>
        <taxon>Parabacteroides</taxon>
    </lineage>
</organism>
<dbReference type="Gene3D" id="3.40.50.1110">
    <property type="entry name" value="SGNH hydrolase"/>
    <property type="match status" value="1"/>
</dbReference>
<dbReference type="InterPro" id="IPR013830">
    <property type="entry name" value="SGNH_hydro"/>
</dbReference>
<keyword evidence="4" id="KW-1185">Reference proteome</keyword>
<protein>
    <submittedName>
        <fullName evidence="3">Lysophospholipase L1-like esterase</fullName>
    </submittedName>
</protein>
<feature type="chain" id="PRO_5046578574" evidence="1">
    <location>
        <begin position="23"/>
        <end position="461"/>
    </location>
</feature>
<keyword evidence="1" id="KW-0732">Signal</keyword>
<dbReference type="PANTHER" id="PTHR30383:SF5">
    <property type="entry name" value="SGNH HYDROLASE-TYPE ESTERASE DOMAIN-CONTAINING PROTEIN"/>
    <property type="match status" value="1"/>
</dbReference>
<proteinExistence type="predicted"/>
<dbReference type="Proteomes" id="UP000533637">
    <property type="component" value="Unassembled WGS sequence"/>
</dbReference>
<dbReference type="RefSeq" id="WP_122375245.1">
    <property type="nucleotide sequence ID" value="NZ_BMPB01000001.1"/>
</dbReference>
<evidence type="ECO:0000313" key="3">
    <source>
        <dbReference type="EMBL" id="MBB4622170.1"/>
    </source>
</evidence>
<dbReference type="PANTHER" id="PTHR30383">
    <property type="entry name" value="THIOESTERASE 1/PROTEASE 1/LYSOPHOSPHOLIPASE L1"/>
    <property type="match status" value="1"/>
</dbReference>
<dbReference type="InterPro" id="IPR036514">
    <property type="entry name" value="SGNH_hydro_sf"/>
</dbReference>
<evidence type="ECO:0000259" key="2">
    <source>
        <dbReference type="Pfam" id="PF13472"/>
    </source>
</evidence>
<dbReference type="CDD" id="cd01834">
    <property type="entry name" value="SGNH_hydrolase_like_2"/>
    <property type="match status" value="1"/>
</dbReference>
<comment type="caution">
    <text evidence="3">The sequence shown here is derived from an EMBL/GenBank/DDBJ whole genome shotgun (WGS) entry which is preliminary data.</text>
</comment>
<reference evidence="3 4" key="1">
    <citation type="submission" date="2020-08" db="EMBL/GenBank/DDBJ databases">
        <title>Genomic Encyclopedia of Type Strains, Phase IV (KMG-IV): sequencing the most valuable type-strain genomes for metagenomic binning, comparative biology and taxonomic classification.</title>
        <authorList>
            <person name="Goeker M."/>
        </authorList>
    </citation>
    <scope>NUCLEOTIDE SEQUENCE [LARGE SCALE GENOMIC DNA]</scope>
    <source>
        <strain evidence="3 4">DSM 102983</strain>
    </source>
</reference>
<dbReference type="Pfam" id="PF13472">
    <property type="entry name" value="Lipase_GDSL_2"/>
    <property type="match status" value="1"/>
</dbReference>
<dbReference type="InterPro" id="IPR051532">
    <property type="entry name" value="Ester_Hydrolysis_Enzymes"/>
</dbReference>
<evidence type="ECO:0000256" key="1">
    <source>
        <dbReference type="SAM" id="SignalP"/>
    </source>
</evidence>
<evidence type="ECO:0000313" key="4">
    <source>
        <dbReference type="Proteomes" id="UP000533637"/>
    </source>
</evidence>
<dbReference type="EMBL" id="JACHOC010000003">
    <property type="protein sequence ID" value="MBB4622170.1"/>
    <property type="molecule type" value="Genomic_DNA"/>
</dbReference>
<feature type="domain" description="SGNH hydrolase-type esterase" evidence="2">
    <location>
        <begin position="35"/>
        <end position="224"/>
    </location>
</feature>
<sequence length="461" mass="52774">MKQLIVLIASALLAVQFLSAQKAPEPFKAGDRVVFVGNSITEGGHYHSYIWLYYMTRFPDQRMQMYSAGIGGDASWDMLKRLEEDAYAKKPTVLTLTFGMNDSGYYEYFRDDAAQFVEKQLQRVDTTFQAMQKIMKGHPETEVVLIGGSPYDETWKNADNKPFPNKNETIRKIIGMQIDAAKKNNWAFVDFHNPILQINAEQQAKNPEFTLMQGDRIHPDNDGNMLMAYFFLKSQGLAGKSVAEICVNATNKRVETQNNCYISNVENQNGNLSFSYLAKALPYPLDTVPRGWGKKRSQSMASQYVPLIQDINQEVLRVKGLKGNYTLKIDGEEMATFPAGDLAKGINMAELTQTPQYQQAVKIMHLNEERWEIEKRFREYAWTEFAILKDKGLLFADNHVAMDSIRANLNANIFLQGHIDNFTKAMHPEIREAWNKEMEVLVNMIYSIAQPKIRRIELIQM</sequence>